<dbReference type="AlphaFoldDB" id="A0A511Z0J7"/>
<dbReference type="RefSeq" id="WP_146819826.1">
    <property type="nucleotide sequence ID" value="NZ_BJYK01000009.1"/>
</dbReference>
<name>A0A511Z0J7_9CELL</name>
<comment type="caution">
    <text evidence="2">The sequence shown here is derived from an EMBL/GenBank/DDBJ whole genome shotgun (WGS) entry which is preliminary data.</text>
</comment>
<proteinExistence type="predicted"/>
<sequence>MSLDEAMGDGGARGETYRAAARAAVAELDEIDAVTLALQARIAKLRTRAAHLTALLDALGDVVPDAARRPVPWEPPAVPDGVVDGAELPRRRRRRDERVDGARADVLDALPVRVGPRPTPGPDLAPEDVLRTGLTDGRHADAASELFTPLPADVQAWG</sequence>
<feature type="region of interest" description="Disordered" evidence="1">
    <location>
        <begin position="69"/>
        <end position="100"/>
    </location>
</feature>
<accession>A0A511Z0J7</accession>
<organism evidence="2 3">
    <name type="scientific">Actinotalea fermentans</name>
    <dbReference type="NCBI Taxonomy" id="43671"/>
    <lineage>
        <taxon>Bacteria</taxon>
        <taxon>Bacillati</taxon>
        <taxon>Actinomycetota</taxon>
        <taxon>Actinomycetes</taxon>
        <taxon>Micrococcales</taxon>
        <taxon>Cellulomonadaceae</taxon>
        <taxon>Actinotalea</taxon>
    </lineage>
</organism>
<evidence type="ECO:0000313" key="2">
    <source>
        <dbReference type="EMBL" id="GEN80962.1"/>
    </source>
</evidence>
<keyword evidence="3" id="KW-1185">Reference proteome</keyword>
<evidence type="ECO:0000313" key="3">
    <source>
        <dbReference type="Proteomes" id="UP000321484"/>
    </source>
</evidence>
<evidence type="ECO:0000256" key="1">
    <source>
        <dbReference type="SAM" id="MobiDB-lite"/>
    </source>
</evidence>
<dbReference type="EMBL" id="BJYK01000009">
    <property type="protein sequence ID" value="GEN80962.1"/>
    <property type="molecule type" value="Genomic_DNA"/>
</dbReference>
<gene>
    <name evidence="2" type="ORF">AFE02nite_26960</name>
</gene>
<reference evidence="2 3" key="1">
    <citation type="submission" date="2019-07" db="EMBL/GenBank/DDBJ databases">
        <title>Whole genome shotgun sequence of Actinotalea fermentans NBRC 105374.</title>
        <authorList>
            <person name="Hosoyama A."/>
            <person name="Uohara A."/>
            <person name="Ohji S."/>
            <person name="Ichikawa N."/>
        </authorList>
    </citation>
    <scope>NUCLEOTIDE SEQUENCE [LARGE SCALE GENOMIC DNA]</scope>
    <source>
        <strain evidence="2 3">NBRC 105374</strain>
    </source>
</reference>
<dbReference type="Proteomes" id="UP000321484">
    <property type="component" value="Unassembled WGS sequence"/>
</dbReference>
<protein>
    <submittedName>
        <fullName evidence="2">Uncharacterized protein</fullName>
    </submittedName>
</protein>